<reference evidence="2 3" key="1">
    <citation type="submission" date="2019-05" db="EMBL/GenBank/DDBJ databases">
        <title>Mikania micrantha, genome provides insights into the molecular mechanism of rapid growth.</title>
        <authorList>
            <person name="Liu B."/>
        </authorList>
    </citation>
    <scope>NUCLEOTIDE SEQUENCE [LARGE SCALE GENOMIC DNA]</scope>
    <source>
        <strain evidence="2">NLD-2019</strain>
        <tissue evidence="2">Leaf</tissue>
    </source>
</reference>
<gene>
    <name evidence="2" type="ORF">E3N88_21909</name>
</gene>
<dbReference type="InterPro" id="IPR024752">
    <property type="entry name" value="Myb/SANT-like_dom"/>
</dbReference>
<dbReference type="AlphaFoldDB" id="A0A5N6NBH6"/>
<dbReference type="Pfam" id="PF12776">
    <property type="entry name" value="Myb_DNA-bind_3"/>
    <property type="match status" value="1"/>
</dbReference>
<dbReference type="OrthoDB" id="1910266at2759"/>
<dbReference type="Proteomes" id="UP000326396">
    <property type="component" value="Linkage Group LG2"/>
</dbReference>
<proteinExistence type="predicted"/>
<dbReference type="PANTHER" id="PTHR31704">
    <property type="entry name" value="MYB/SANT-LIKE DNA-BINDING DOMAIN PROTEIN-RELATED"/>
    <property type="match status" value="1"/>
</dbReference>
<organism evidence="2 3">
    <name type="scientific">Mikania micrantha</name>
    <name type="common">bitter vine</name>
    <dbReference type="NCBI Taxonomy" id="192012"/>
    <lineage>
        <taxon>Eukaryota</taxon>
        <taxon>Viridiplantae</taxon>
        <taxon>Streptophyta</taxon>
        <taxon>Embryophyta</taxon>
        <taxon>Tracheophyta</taxon>
        <taxon>Spermatophyta</taxon>
        <taxon>Magnoliopsida</taxon>
        <taxon>eudicotyledons</taxon>
        <taxon>Gunneridae</taxon>
        <taxon>Pentapetalae</taxon>
        <taxon>asterids</taxon>
        <taxon>campanulids</taxon>
        <taxon>Asterales</taxon>
        <taxon>Asteraceae</taxon>
        <taxon>Asteroideae</taxon>
        <taxon>Heliantheae alliance</taxon>
        <taxon>Eupatorieae</taxon>
        <taxon>Mikania</taxon>
    </lineage>
</organism>
<evidence type="ECO:0000259" key="1">
    <source>
        <dbReference type="Pfam" id="PF12776"/>
    </source>
</evidence>
<comment type="caution">
    <text evidence="2">The sequence shown here is derived from an EMBL/GenBank/DDBJ whole genome shotgun (WGS) entry which is preliminary data.</text>
</comment>
<protein>
    <recommendedName>
        <fullName evidence="1">Myb/SANT-like domain-containing protein</fullName>
    </recommendedName>
</protein>
<accession>A0A5N6NBH6</accession>
<dbReference type="PANTHER" id="PTHR31704:SF37">
    <property type="entry name" value="HEAT SHOCK PROTEIN"/>
    <property type="match status" value="1"/>
</dbReference>
<sequence length="290" mass="34017">MDQNLHNTVDCEISNKKNKTKIVWDDATFKEFINACIVELRKGNRPDTHFNKVGWMNIEKNMIEKTNKTFDKKQLKNKWDNMKKDWKLYDRLMRLETRIGRSRSLIDASPEWWEEKIKVDKDFAKFRDANLDIYETHYAQLFRDCVAVGDQTMNPLQFQHTSNPNEHEEVNLDDDEDIFNSFIGSSYGKRTKSRDATNRSTKSKTSSFEDKLDVVLDALTSKTTQNIALNNPYPTISDCMNIVITFPDFNEGSKNYSLALRVFIKKQNREAFMCPTTNEAKMEFLKLLMD</sequence>
<evidence type="ECO:0000313" key="2">
    <source>
        <dbReference type="EMBL" id="KAD4584308.1"/>
    </source>
</evidence>
<evidence type="ECO:0000313" key="3">
    <source>
        <dbReference type="Proteomes" id="UP000326396"/>
    </source>
</evidence>
<feature type="domain" description="Myb/SANT-like" evidence="1">
    <location>
        <begin position="24"/>
        <end position="115"/>
    </location>
</feature>
<name>A0A5N6NBH6_9ASTR</name>
<keyword evidence="3" id="KW-1185">Reference proteome</keyword>
<dbReference type="EMBL" id="SZYD01000012">
    <property type="protein sequence ID" value="KAD4584308.1"/>
    <property type="molecule type" value="Genomic_DNA"/>
</dbReference>